<comment type="caution">
    <text evidence="4">The sequence shown here is derived from an EMBL/GenBank/DDBJ whole genome shotgun (WGS) entry which is preliminary data.</text>
</comment>
<dbReference type="Gene3D" id="3.40.50.1390">
    <property type="entry name" value="Resolvase, N-terminal catalytic domain"/>
    <property type="match status" value="1"/>
</dbReference>
<evidence type="ECO:0000256" key="1">
    <source>
        <dbReference type="ARBA" id="ARBA00023125"/>
    </source>
</evidence>
<dbReference type="SMART" id="SM00857">
    <property type="entry name" value="Resolvase"/>
    <property type="match status" value="1"/>
</dbReference>
<gene>
    <name evidence="4" type="ORF">ACJDTP_11100</name>
</gene>
<dbReference type="InterPro" id="IPR006119">
    <property type="entry name" value="Resolv_N"/>
</dbReference>
<dbReference type="InterPro" id="IPR050639">
    <property type="entry name" value="SSR_resolvase"/>
</dbReference>
<evidence type="ECO:0000256" key="2">
    <source>
        <dbReference type="ARBA" id="ARBA00023172"/>
    </source>
</evidence>
<dbReference type="EMBL" id="JBJIAB010000011">
    <property type="protein sequence ID" value="MFL0165616.1"/>
    <property type="molecule type" value="Genomic_DNA"/>
</dbReference>
<keyword evidence="5" id="KW-1185">Reference proteome</keyword>
<evidence type="ECO:0000259" key="3">
    <source>
        <dbReference type="PROSITE" id="PS51736"/>
    </source>
</evidence>
<dbReference type="PROSITE" id="PS51736">
    <property type="entry name" value="RECOMBINASES_3"/>
    <property type="match status" value="1"/>
</dbReference>
<evidence type="ECO:0000313" key="4">
    <source>
        <dbReference type="EMBL" id="MFL0165616.1"/>
    </source>
</evidence>
<protein>
    <submittedName>
        <fullName evidence="4">Recombinase family protein</fullName>
    </submittedName>
</protein>
<dbReference type="InterPro" id="IPR036162">
    <property type="entry name" value="Resolvase-like_N_sf"/>
</dbReference>
<dbReference type="RefSeq" id="WP_406761223.1">
    <property type="nucleotide sequence ID" value="NZ_JBJIAB010000011.1"/>
</dbReference>
<evidence type="ECO:0000313" key="5">
    <source>
        <dbReference type="Proteomes" id="UP001623600"/>
    </source>
</evidence>
<keyword evidence="1" id="KW-0238">DNA-binding</keyword>
<organism evidence="4 5">
    <name type="scientific">Candidatus Clostridium helianthi</name>
    <dbReference type="NCBI Taxonomy" id="3381660"/>
    <lineage>
        <taxon>Bacteria</taxon>
        <taxon>Bacillati</taxon>
        <taxon>Bacillota</taxon>
        <taxon>Clostridia</taxon>
        <taxon>Eubacteriales</taxon>
        <taxon>Clostridiaceae</taxon>
        <taxon>Clostridium</taxon>
    </lineage>
</organism>
<accession>A0ABW8S448</accession>
<dbReference type="SUPFAM" id="SSF53041">
    <property type="entry name" value="Resolvase-like"/>
    <property type="match status" value="1"/>
</dbReference>
<proteinExistence type="predicted"/>
<dbReference type="PANTHER" id="PTHR30461">
    <property type="entry name" value="DNA-INVERTASE FROM LAMBDOID PROPHAGE"/>
    <property type="match status" value="1"/>
</dbReference>
<dbReference type="Proteomes" id="UP001623600">
    <property type="component" value="Unassembled WGS sequence"/>
</dbReference>
<dbReference type="CDD" id="cd03768">
    <property type="entry name" value="SR_ResInv"/>
    <property type="match status" value="1"/>
</dbReference>
<dbReference type="Pfam" id="PF00239">
    <property type="entry name" value="Resolvase"/>
    <property type="match status" value="1"/>
</dbReference>
<name>A0ABW8S448_9CLOT</name>
<dbReference type="PANTHER" id="PTHR30461:SF2">
    <property type="entry name" value="SERINE RECOMBINASE PINE-RELATED"/>
    <property type="match status" value="1"/>
</dbReference>
<reference evidence="4 5" key="1">
    <citation type="submission" date="2024-11" db="EMBL/GenBank/DDBJ databases">
        <authorList>
            <person name="Heng Y.C."/>
            <person name="Lim A.C.H."/>
            <person name="Lee J.K.Y."/>
            <person name="Kittelmann S."/>
        </authorList>
    </citation>
    <scope>NUCLEOTIDE SEQUENCE [LARGE SCALE GENOMIC DNA]</scope>
    <source>
        <strain evidence="4 5">WILCCON 0112</strain>
    </source>
</reference>
<feature type="domain" description="Resolvase/invertase-type recombinase catalytic" evidence="3">
    <location>
        <begin position="3"/>
        <end position="167"/>
    </location>
</feature>
<sequence>MNKIYGYCRISTNKQSIERQHRNILAAYQNAIIIDETFTGTKIEGRKEFNKLLNIIKEGDMIIFDSVSRMSRNAEEGYKLYEQLFNKGIDLVFLKEQHINTETYKKALTNNITLTGTNVDFILEGINKYLLALAKEQIKLAFDQAEKEVSDLHQRTKEGIETARLNGKQIGQKKGIKLTTKKSVEAKEKILKYSKDFQGSLSDVEAMKLIGLARNTYYKYKKELVQELENNKELKIETYKGVD</sequence>
<keyword evidence="2" id="KW-0233">DNA recombination</keyword>